<gene>
    <name evidence="10" type="ORF">KME60_08535</name>
</gene>
<keyword evidence="7" id="KW-0998">Cell outer membrane</keyword>
<keyword evidence="6" id="KW-0472">Membrane</keyword>
<name>A0A951QM32_9CYAN</name>
<dbReference type="GO" id="GO:1990281">
    <property type="term" value="C:efflux pump complex"/>
    <property type="evidence" value="ECO:0007669"/>
    <property type="project" value="TreeGrafter"/>
</dbReference>
<keyword evidence="8" id="KW-0175">Coiled coil</keyword>
<evidence type="ECO:0000256" key="8">
    <source>
        <dbReference type="SAM" id="Coils"/>
    </source>
</evidence>
<dbReference type="GO" id="GO:0009279">
    <property type="term" value="C:cell outer membrane"/>
    <property type="evidence" value="ECO:0007669"/>
    <property type="project" value="UniProtKB-SubCell"/>
</dbReference>
<evidence type="ECO:0000256" key="1">
    <source>
        <dbReference type="ARBA" id="ARBA00004442"/>
    </source>
</evidence>
<comment type="similarity">
    <text evidence="2">Belongs to the outer membrane factor (OMF) (TC 1.B.17) family.</text>
</comment>
<comment type="caution">
    <text evidence="10">The sequence shown here is derived from an EMBL/GenBank/DDBJ whole genome shotgun (WGS) entry which is preliminary data.</text>
</comment>
<feature type="coiled-coil region" evidence="8">
    <location>
        <begin position="597"/>
        <end position="653"/>
    </location>
</feature>
<evidence type="ECO:0000256" key="6">
    <source>
        <dbReference type="ARBA" id="ARBA00023136"/>
    </source>
</evidence>
<evidence type="ECO:0000256" key="9">
    <source>
        <dbReference type="SAM" id="MobiDB-lite"/>
    </source>
</evidence>
<dbReference type="InterPro" id="IPR003423">
    <property type="entry name" value="OMP_efflux"/>
</dbReference>
<evidence type="ECO:0000313" key="11">
    <source>
        <dbReference type="Proteomes" id="UP000729701"/>
    </source>
</evidence>
<dbReference type="Proteomes" id="UP000729701">
    <property type="component" value="Unassembled WGS sequence"/>
</dbReference>
<dbReference type="SUPFAM" id="SSF56954">
    <property type="entry name" value="Outer membrane efflux proteins (OEP)"/>
    <property type="match status" value="1"/>
</dbReference>
<dbReference type="EMBL" id="JAHHGZ010000007">
    <property type="protein sequence ID" value="MBW4667462.1"/>
    <property type="molecule type" value="Genomic_DNA"/>
</dbReference>
<evidence type="ECO:0000256" key="5">
    <source>
        <dbReference type="ARBA" id="ARBA00022692"/>
    </source>
</evidence>
<evidence type="ECO:0000256" key="3">
    <source>
        <dbReference type="ARBA" id="ARBA00022448"/>
    </source>
</evidence>
<dbReference type="AlphaFoldDB" id="A0A951QM32"/>
<protein>
    <submittedName>
        <fullName evidence="10">TolC family protein</fullName>
    </submittedName>
</protein>
<keyword evidence="3" id="KW-0813">Transport</keyword>
<evidence type="ECO:0000256" key="7">
    <source>
        <dbReference type="ARBA" id="ARBA00023237"/>
    </source>
</evidence>
<feature type="compositionally biased region" description="Polar residues" evidence="9">
    <location>
        <begin position="363"/>
        <end position="374"/>
    </location>
</feature>
<proteinExistence type="inferred from homology"/>
<keyword evidence="4" id="KW-1134">Transmembrane beta strand</keyword>
<organism evidence="10 11">
    <name type="scientific">Cyanomargarita calcarea GSE-NOS-MK-12-04C</name>
    <dbReference type="NCBI Taxonomy" id="2839659"/>
    <lineage>
        <taxon>Bacteria</taxon>
        <taxon>Bacillati</taxon>
        <taxon>Cyanobacteriota</taxon>
        <taxon>Cyanophyceae</taxon>
        <taxon>Nostocales</taxon>
        <taxon>Cyanomargaritaceae</taxon>
        <taxon>Cyanomargarita</taxon>
    </lineage>
</organism>
<dbReference type="InterPro" id="IPR051906">
    <property type="entry name" value="TolC-like"/>
</dbReference>
<feature type="compositionally biased region" description="Polar residues" evidence="9">
    <location>
        <begin position="333"/>
        <end position="349"/>
    </location>
</feature>
<accession>A0A951QM32</accession>
<evidence type="ECO:0000313" key="10">
    <source>
        <dbReference type="EMBL" id="MBW4667462.1"/>
    </source>
</evidence>
<feature type="region of interest" description="Disordered" evidence="9">
    <location>
        <begin position="327"/>
        <end position="374"/>
    </location>
</feature>
<dbReference type="GO" id="GO:0015562">
    <property type="term" value="F:efflux transmembrane transporter activity"/>
    <property type="evidence" value="ECO:0007669"/>
    <property type="project" value="InterPro"/>
</dbReference>
<feature type="coiled-coil region" evidence="8">
    <location>
        <begin position="460"/>
        <end position="487"/>
    </location>
</feature>
<dbReference type="Pfam" id="PF02321">
    <property type="entry name" value="OEP"/>
    <property type="match status" value="2"/>
</dbReference>
<evidence type="ECO:0000256" key="2">
    <source>
        <dbReference type="ARBA" id="ARBA00007613"/>
    </source>
</evidence>
<evidence type="ECO:0000256" key="4">
    <source>
        <dbReference type="ARBA" id="ARBA00022452"/>
    </source>
</evidence>
<reference evidence="10" key="1">
    <citation type="submission" date="2021-05" db="EMBL/GenBank/DDBJ databases">
        <authorList>
            <person name="Pietrasiak N."/>
            <person name="Ward R."/>
            <person name="Stajich J.E."/>
            <person name="Kurbessoian T."/>
        </authorList>
    </citation>
    <scope>NUCLEOTIDE SEQUENCE</scope>
    <source>
        <strain evidence="10">GSE-NOS-MK-12-04C</strain>
    </source>
</reference>
<reference evidence="10" key="2">
    <citation type="journal article" date="2022" name="Microbiol. Resour. Announc.">
        <title>Metagenome Sequencing to Explore Phylogenomics of Terrestrial Cyanobacteria.</title>
        <authorList>
            <person name="Ward R.D."/>
            <person name="Stajich J.E."/>
            <person name="Johansen J.R."/>
            <person name="Huntemann M."/>
            <person name="Clum A."/>
            <person name="Foster B."/>
            <person name="Foster B."/>
            <person name="Roux S."/>
            <person name="Palaniappan K."/>
            <person name="Varghese N."/>
            <person name="Mukherjee S."/>
            <person name="Reddy T.B.K."/>
            <person name="Daum C."/>
            <person name="Copeland A."/>
            <person name="Chen I.A."/>
            <person name="Ivanova N.N."/>
            <person name="Kyrpides N.C."/>
            <person name="Shapiro N."/>
            <person name="Eloe-Fadrosh E.A."/>
            <person name="Pietrasiak N."/>
        </authorList>
    </citation>
    <scope>NUCLEOTIDE SEQUENCE</scope>
    <source>
        <strain evidence="10">GSE-NOS-MK-12-04C</strain>
    </source>
</reference>
<sequence length="705" mass="76724">MKRQQIFHSFLPGVTAAVLTTQPAWAETLNVSQLAIASASPSVSTSTYRGALLADIINGQPFITSESGFPSVITLGATTIADTKPISSNKIAVRLRGKTGVPVTYTDLQDDGITFNLTSNSNPALPPWNGFSNQQQSNLVIPEQESKNIVVPTSISRLLSVVSSQQPVASRKKADTSLQAFLQTASSAKLLQEVQLCPPLANSKTILSSRNCSPPNGMQNLTAQKATPPSKLPITPAPAITPRVPVTPSTSNPGQIPDFLNQNPNPLQFPTKPEEVRLQTNQPITLAQALELARRNSRELQVSLLTLDERRAAVQEAQAALLPTLGISGDLSRGQSASGQLSVQRQNDAQAGVPPQLRRETATDSPTTSFSGQAQLSYNIYTSGSRQASISEAEERQRLQELDVERLSEQIRLDVSTDYYNLQQADEQVRINQSAVTNSAASLRDAQALERAGVGTRFDVLQSQVNLANAQQELTNARSQQEIARRRLARRLSLSQAVNITAADPVRIAGLWNQTLENSIVQAYQNRPELQQQLAQRNISEQQRRRALSSLGPQVSLIASYDIVDQFNDSVSLTDGYSVALRANLNLFDGGAARARAAQAKANIAIAETQFASQRDQVRFEVEQAFFEQQSSLENVQTSNTALEQARESLRLARLRFQAGVGTQTDVINAENALTRAEGNRVTAILNYNRALANLQRYVTSRSSR</sequence>
<keyword evidence="5" id="KW-0812">Transmembrane</keyword>
<dbReference type="PANTHER" id="PTHR30026">
    <property type="entry name" value="OUTER MEMBRANE PROTEIN TOLC"/>
    <property type="match status" value="1"/>
</dbReference>
<dbReference type="PANTHER" id="PTHR30026:SF21">
    <property type="entry name" value="SLR1270 PROTEIN"/>
    <property type="match status" value="1"/>
</dbReference>
<dbReference type="GO" id="GO:0015288">
    <property type="term" value="F:porin activity"/>
    <property type="evidence" value="ECO:0007669"/>
    <property type="project" value="TreeGrafter"/>
</dbReference>
<comment type="subcellular location">
    <subcellularLocation>
        <location evidence="1">Cell outer membrane</location>
    </subcellularLocation>
</comment>
<dbReference type="Gene3D" id="1.20.1600.10">
    <property type="entry name" value="Outer membrane efflux proteins (OEP)"/>
    <property type="match status" value="1"/>
</dbReference>